<organism evidence="1 2">
    <name type="scientific">Streptococcus oralis</name>
    <dbReference type="NCBI Taxonomy" id="1303"/>
    <lineage>
        <taxon>Bacteria</taxon>
        <taxon>Bacillati</taxon>
        <taxon>Bacillota</taxon>
        <taxon>Bacilli</taxon>
        <taxon>Lactobacillales</taxon>
        <taxon>Streptococcaceae</taxon>
        <taxon>Streptococcus</taxon>
    </lineage>
</organism>
<dbReference type="EMBL" id="LQRI01000261">
    <property type="protein sequence ID" value="KXT78360.1"/>
    <property type="molecule type" value="Genomic_DNA"/>
</dbReference>
<sequence>MKGRAIPNVYTKVSMAPCQVPFPPEAARAKTELKTGPIQGVQPKLKVIPSKKADR</sequence>
<gene>
    <name evidence="1" type="ORF">SORDD14_01932</name>
</gene>
<evidence type="ECO:0000313" key="1">
    <source>
        <dbReference type="EMBL" id="KXT78360.1"/>
    </source>
</evidence>
<protein>
    <submittedName>
        <fullName evidence="1">Uncharacterized protein</fullName>
    </submittedName>
</protein>
<dbReference type="AlphaFoldDB" id="A0A139NQP7"/>
<evidence type="ECO:0000313" key="2">
    <source>
        <dbReference type="Proteomes" id="UP000070497"/>
    </source>
</evidence>
<accession>A0A139NQP7</accession>
<proteinExistence type="predicted"/>
<dbReference type="Proteomes" id="UP000070497">
    <property type="component" value="Unassembled WGS sequence"/>
</dbReference>
<reference evidence="1 2" key="1">
    <citation type="submission" date="2016-01" db="EMBL/GenBank/DDBJ databases">
        <title>Highly variable Streptococcus oralis are common among viridans streptococci isolated from primates.</title>
        <authorList>
            <person name="Denapaite D."/>
            <person name="Rieger M."/>
            <person name="Koendgen S."/>
            <person name="Brueckner R."/>
            <person name="Ochigava I."/>
            <person name="Kappeler P."/>
            <person name="Maetz-Rensing K."/>
            <person name="Leendertz F."/>
            <person name="Hakenbeck R."/>
        </authorList>
    </citation>
    <scope>NUCLEOTIDE SEQUENCE [LARGE SCALE GENOMIC DNA]</scope>
    <source>
        <strain evidence="1 2">DD14</strain>
    </source>
</reference>
<name>A0A139NQP7_STROR</name>
<comment type="caution">
    <text evidence="1">The sequence shown here is derived from an EMBL/GenBank/DDBJ whole genome shotgun (WGS) entry which is preliminary data.</text>
</comment>